<reference evidence="8" key="1">
    <citation type="journal article" date="2015" name="MBio">
        <title>Genome-Resolved Metagenomic Analysis Reveals Roles for Candidate Phyla and Other Microbial Community Members in Biogeochemical Transformations in Oil Reservoirs.</title>
        <authorList>
            <person name="Hu P."/>
            <person name="Tom L."/>
            <person name="Singh A."/>
            <person name="Thomas B.C."/>
            <person name="Baker B.J."/>
            <person name="Piceno Y.M."/>
            <person name="Andersen G.L."/>
            <person name="Banfield J.F."/>
        </authorList>
    </citation>
    <scope>NUCLEOTIDE SEQUENCE [LARGE SCALE GENOMIC DNA]</scope>
</reference>
<feature type="transmembrane region" description="Helical" evidence="6">
    <location>
        <begin position="6"/>
        <end position="31"/>
    </location>
</feature>
<keyword evidence="3 6" id="KW-0812">Transmembrane</keyword>
<feature type="transmembrane region" description="Helical" evidence="6">
    <location>
        <begin position="62"/>
        <end position="84"/>
    </location>
</feature>
<dbReference type="Proteomes" id="UP000053467">
    <property type="component" value="Unassembled WGS sequence"/>
</dbReference>
<evidence type="ECO:0000256" key="1">
    <source>
        <dbReference type="ARBA" id="ARBA00004651"/>
    </source>
</evidence>
<keyword evidence="5 6" id="KW-0472">Membrane</keyword>
<feature type="transmembrane region" description="Helical" evidence="6">
    <location>
        <begin position="38"/>
        <end position="56"/>
    </location>
</feature>
<proteinExistence type="predicted"/>
<evidence type="ECO:0000256" key="6">
    <source>
        <dbReference type="SAM" id="Phobius"/>
    </source>
</evidence>
<keyword evidence="4 6" id="KW-1133">Transmembrane helix</keyword>
<protein>
    <submittedName>
        <fullName evidence="7">Inner-membrane translocator</fullName>
    </submittedName>
</protein>
<dbReference type="Pfam" id="PF02653">
    <property type="entry name" value="BPD_transp_2"/>
    <property type="match status" value="1"/>
</dbReference>
<evidence type="ECO:0000313" key="7">
    <source>
        <dbReference type="EMBL" id="KUK86401.1"/>
    </source>
</evidence>
<evidence type="ECO:0000313" key="8">
    <source>
        <dbReference type="Proteomes" id="UP000053467"/>
    </source>
</evidence>
<organism evidence="7 8">
    <name type="scientific">candidate division TA06 bacterium 34_109</name>
    <dbReference type="NCBI Taxonomy" id="1635277"/>
    <lineage>
        <taxon>Bacteria</taxon>
        <taxon>Bacteria division TA06</taxon>
    </lineage>
</organism>
<evidence type="ECO:0000256" key="3">
    <source>
        <dbReference type="ARBA" id="ARBA00022692"/>
    </source>
</evidence>
<dbReference type="GO" id="GO:0022857">
    <property type="term" value="F:transmembrane transporter activity"/>
    <property type="evidence" value="ECO:0007669"/>
    <property type="project" value="InterPro"/>
</dbReference>
<evidence type="ECO:0000256" key="5">
    <source>
        <dbReference type="ARBA" id="ARBA00023136"/>
    </source>
</evidence>
<dbReference type="EMBL" id="LGGX01000020">
    <property type="protein sequence ID" value="KUK86401.1"/>
    <property type="molecule type" value="Genomic_DNA"/>
</dbReference>
<dbReference type="InterPro" id="IPR001851">
    <property type="entry name" value="ABC_transp_permease"/>
</dbReference>
<dbReference type="PANTHER" id="PTHR43370:SF1">
    <property type="entry name" value="GUANOSINE ABC TRANSPORTER PERMEASE PROTEIN NUPQ"/>
    <property type="match status" value="1"/>
</dbReference>
<feature type="transmembrane region" description="Helical" evidence="6">
    <location>
        <begin position="194"/>
        <end position="219"/>
    </location>
</feature>
<dbReference type="PANTHER" id="PTHR43370">
    <property type="entry name" value="SUGAR ABC TRANSPORTER INTEGRAL MEMBRANE PROTEIN-RELATED"/>
    <property type="match status" value="1"/>
</dbReference>
<feature type="transmembrane region" description="Helical" evidence="6">
    <location>
        <begin position="124"/>
        <end position="141"/>
    </location>
</feature>
<evidence type="ECO:0000256" key="2">
    <source>
        <dbReference type="ARBA" id="ARBA00022475"/>
    </source>
</evidence>
<dbReference type="AlphaFoldDB" id="A0A101I095"/>
<keyword evidence="2" id="KW-1003">Cell membrane</keyword>
<feature type="transmembrane region" description="Helical" evidence="6">
    <location>
        <begin position="231"/>
        <end position="255"/>
    </location>
</feature>
<evidence type="ECO:0000256" key="4">
    <source>
        <dbReference type="ARBA" id="ARBA00022989"/>
    </source>
</evidence>
<feature type="transmembrane region" description="Helical" evidence="6">
    <location>
        <begin position="275"/>
        <end position="294"/>
    </location>
</feature>
<dbReference type="GO" id="GO:0005886">
    <property type="term" value="C:plasma membrane"/>
    <property type="evidence" value="ECO:0007669"/>
    <property type="project" value="UniProtKB-SubCell"/>
</dbReference>
<accession>A0A101I095</accession>
<feature type="transmembrane region" description="Helical" evidence="6">
    <location>
        <begin position="91"/>
        <end position="112"/>
    </location>
</feature>
<name>A0A101I095_UNCT6</name>
<feature type="transmembrane region" description="Helical" evidence="6">
    <location>
        <begin position="150"/>
        <end position="167"/>
    </location>
</feature>
<comment type="subcellular location">
    <subcellularLocation>
        <location evidence="1">Cell membrane</location>
        <topology evidence="1">Multi-pass membrane protein</topology>
    </subcellularLocation>
</comment>
<gene>
    <name evidence="7" type="ORF">XE03_1533</name>
</gene>
<comment type="caution">
    <text evidence="7">The sequence shown here is derived from an EMBL/GenBank/DDBJ whole genome shotgun (WGS) entry which is preliminary data.</text>
</comment>
<sequence>MNLSTLASWFAMSIRLSIPLLYAALGGLILFKSGVFNMGLEGMMLIGAFLGFYGVLVTDSLWIGLLTAIIGGALLGLLLAYVTVSLGGNQLVIGLGINFFILGLTGFFFRLLCNSGLVSDTTRIANFSSINIPFLSTLPFLGEIFFKHNFLTYLAILLVILINWFFYKTTYGLGLLAVGESPETANSAGINVYLIRYIAAIISGILAATGGAFLTLTQVTRFSENITDGRGWLALAVIIFGKYTPWGTLGASLVFGAGLGLVLQLQVLGVKIPIQIVQMLPYVLTIAALIGVVGKVRGPSALGRPFVKD</sequence>
<dbReference type="CDD" id="cd06580">
    <property type="entry name" value="TM_PBP1_transp_TpRbsC_like"/>
    <property type="match status" value="1"/>
</dbReference>